<reference evidence="2 3" key="1">
    <citation type="submission" date="2020-12" db="EMBL/GenBank/DDBJ databases">
        <title>WGS of Thermoactinomyces spp.</title>
        <authorList>
            <person name="Cheng K."/>
        </authorList>
    </citation>
    <scope>NUCLEOTIDE SEQUENCE [LARGE SCALE GENOMIC DNA]</scope>
    <source>
        <strain evidence="3">CICC 10671\DSM 43846</strain>
    </source>
</reference>
<organism evidence="2 3">
    <name type="scientific">Thermoactinomyces intermedius</name>
    <dbReference type="NCBI Taxonomy" id="2024"/>
    <lineage>
        <taxon>Bacteria</taxon>
        <taxon>Bacillati</taxon>
        <taxon>Bacillota</taxon>
        <taxon>Bacilli</taxon>
        <taxon>Bacillales</taxon>
        <taxon>Thermoactinomycetaceae</taxon>
        <taxon>Thermoactinomyces</taxon>
    </lineage>
</organism>
<dbReference type="AlphaFoldDB" id="A0A8I1A5Y3"/>
<evidence type="ECO:0000313" key="3">
    <source>
        <dbReference type="Proteomes" id="UP000633619"/>
    </source>
</evidence>
<proteinExistence type="predicted"/>
<feature type="transmembrane region" description="Helical" evidence="1">
    <location>
        <begin position="12"/>
        <end position="29"/>
    </location>
</feature>
<evidence type="ECO:0000256" key="1">
    <source>
        <dbReference type="SAM" id="Phobius"/>
    </source>
</evidence>
<comment type="caution">
    <text evidence="2">The sequence shown here is derived from an EMBL/GenBank/DDBJ whole genome shotgun (WGS) entry which is preliminary data.</text>
</comment>
<keyword evidence="1" id="KW-1133">Transmembrane helix</keyword>
<evidence type="ECO:0000313" key="2">
    <source>
        <dbReference type="EMBL" id="MBH8595414.1"/>
    </source>
</evidence>
<protein>
    <submittedName>
        <fullName evidence="2">Uncharacterized protein</fullName>
    </submittedName>
</protein>
<sequence length="117" mass="13541">MKWIRSSLFQPFLAMIGIAVMMTGGLWLGKNLVPIDKAVSSSAEPEPGNLTRVEYVMEKVGAKKVEAEPTLSAPTGANGYWIVEHYRQYEYHYDANHRFLYKNPTQQETYLRYWHAR</sequence>
<keyword evidence="1" id="KW-0812">Transmembrane</keyword>
<dbReference type="RefSeq" id="WP_181732098.1">
    <property type="nucleotide sequence ID" value="NZ_JACEIR010000005.1"/>
</dbReference>
<name>A0A8I1A5Y3_THEIN</name>
<keyword evidence="1" id="KW-0472">Membrane</keyword>
<keyword evidence="3" id="KW-1185">Reference proteome</keyword>
<dbReference type="EMBL" id="JAECVW010000004">
    <property type="protein sequence ID" value="MBH8595414.1"/>
    <property type="molecule type" value="Genomic_DNA"/>
</dbReference>
<dbReference type="Proteomes" id="UP000633619">
    <property type="component" value="Unassembled WGS sequence"/>
</dbReference>
<accession>A0A8I1A5Y3</accession>
<gene>
    <name evidence="2" type="ORF">I8U20_08730</name>
</gene>